<keyword evidence="5" id="KW-1185">Reference proteome</keyword>
<feature type="chain" id="PRO_5025511342" evidence="2">
    <location>
        <begin position="23"/>
        <end position="398"/>
    </location>
</feature>
<dbReference type="InterPro" id="IPR036056">
    <property type="entry name" value="Fibrinogen-like_C"/>
</dbReference>
<accession>A0A6A4WU24</accession>
<feature type="coiled-coil region" evidence="1">
    <location>
        <begin position="61"/>
        <end position="125"/>
    </location>
</feature>
<protein>
    <submittedName>
        <fullName evidence="4">Techylectin-5B</fullName>
    </submittedName>
</protein>
<dbReference type="EMBL" id="VIIS01000739">
    <property type="protein sequence ID" value="KAF0305581.1"/>
    <property type="molecule type" value="Genomic_DNA"/>
</dbReference>
<comment type="caution">
    <text evidence="4">The sequence shown here is derived from an EMBL/GenBank/DDBJ whole genome shotgun (WGS) entry which is preliminary data.</text>
</comment>
<keyword evidence="1" id="KW-0175">Coiled coil</keyword>
<evidence type="ECO:0000313" key="5">
    <source>
        <dbReference type="Proteomes" id="UP000440578"/>
    </source>
</evidence>
<dbReference type="PROSITE" id="PS51406">
    <property type="entry name" value="FIBRINOGEN_C_2"/>
    <property type="match status" value="1"/>
</dbReference>
<dbReference type="InterPro" id="IPR050373">
    <property type="entry name" value="Fibrinogen_C-term_domain"/>
</dbReference>
<reference evidence="4 5" key="1">
    <citation type="submission" date="2019-07" db="EMBL/GenBank/DDBJ databases">
        <title>Draft genome assembly of a fouling barnacle, Amphibalanus amphitrite (Darwin, 1854): The first reference genome for Thecostraca.</title>
        <authorList>
            <person name="Kim W."/>
        </authorList>
    </citation>
    <scope>NUCLEOTIDE SEQUENCE [LARGE SCALE GENOMIC DNA]</scope>
    <source>
        <strain evidence="4">SNU_AA5</strain>
        <tissue evidence="4">Soma without cirri and trophi</tissue>
    </source>
</reference>
<evidence type="ECO:0000313" key="4">
    <source>
        <dbReference type="EMBL" id="KAF0305581.1"/>
    </source>
</evidence>
<dbReference type="NCBIfam" id="NF040941">
    <property type="entry name" value="GGGWT_bact"/>
    <property type="match status" value="1"/>
</dbReference>
<dbReference type="Pfam" id="PF00147">
    <property type="entry name" value="Fibrinogen_C"/>
    <property type="match status" value="1"/>
</dbReference>
<keyword evidence="2" id="KW-0732">Signal</keyword>
<evidence type="ECO:0000256" key="1">
    <source>
        <dbReference type="SAM" id="Coils"/>
    </source>
</evidence>
<dbReference type="PANTHER" id="PTHR19143:SF327">
    <property type="entry name" value="FI21813P1-RELATED"/>
    <property type="match status" value="1"/>
</dbReference>
<dbReference type="PANTHER" id="PTHR19143">
    <property type="entry name" value="FIBRINOGEN/TENASCIN/ANGIOPOEITIN"/>
    <property type="match status" value="1"/>
</dbReference>
<dbReference type="GO" id="GO:0005615">
    <property type="term" value="C:extracellular space"/>
    <property type="evidence" value="ECO:0007669"/>
    <property type="project" value="TreeGrafter"/>
</dbReference>
<feature type="domain" description="Fibrinogen C-terminal" evidence="3">
    <location>
        <begin position="178"/>
        <end position="398"/>
    </location>
</feature>
<dbReference type="SMART" id="SM00186">
    <property type="entry name" value="FBG"/>
    <property type="match status" value="1"/>
</dbReference>
<dbReference type="InterPro" id="IPR014716">
    <property type="entry name" value="Fibrinogen_a/b/g_C_1"/>
</dbReference>
<dbReference type="AlphaFoldDB" id="A0A6A4WU24"/>
<dbReference type="SUPFAM" id="SSF56496">
    <property type="entry name" value="Fibrinogen C-terminal domain-like"/>
    <property type="match status" value="1"/>
</dbReference>
<sequence>MASTVIGVTLVLWTALGGWTTAQEQQQQQQQQQQAALPSATADDVFSIIARAVQQELRPVVRKLESRVESLDNRLTLLDSRVTELTTNILRSRQSEQIEELSSQLTGITARLDSQQSQLSELNSQLGEQAMARSELSAKMDNLGNLTAHVDMLGSKLTAAVINTWSQQEQMDDLAAKVNHLYLPRDCSDLPVDSPSGVYLLRPSGDIQQPPVEAYCDMDTAGGNWTVIQRRDDIQPRQDFYLGWTDYKEGFGNLTKEFWWGLEKTWQLTTSYRQYELRVDLEAFDGHRRHANYERFRISSEGDGYKLSVSRYSGTAGDSLTHQSSMKFSTGDRDQDGWSDGHCAQSRQGAWWHDQCGWSSLNGRYRDGGTVDKTGIWWWTWSDDYDTLKKAEMKIRPT</sequence>
<dbReference type="Proteomes" id="UP000440578">
    <property type="component" value="Unassembled WGS sequence"/>
</dbReference>
<dbReference type="InterPro" id="IPR002181">
    <property type="entry name" value="Fibrinogen_a/b/g_C_dom"/>
</dbReference>
<dbReference type="CDD" id="cd00087">
    <property type="entry name" value="FReD"/>
    <property type="match status" value="1"/>
</dbReference>
<evidence type="ECO:0000256" key="2">
    <source>
        <dbReference type="SAM" id="SignalP"/>
    </source>
</evidence>
<name>A0A6A4WU24_AMPAM</name>
<dbReference type="Gene3D" id="3.90.215.10">
    <property type="entry name" value="Gamma Fibrinogen, chain A, domain 1"/>
    <property type="match status" value="1"/>
</dbReference>
<proteinExistence type="predicted"/>
<dbReference type="OrthoDB" id="9990035at2759"/>
<feature type="signal peptide" evidence="2">
    <location>
        <begin position="1"/>
        <end position="22"/>
    </location>
</feature>
<evidence type="ECO:0000259" key="3">
    <source>
        <dbReference type="PROSITE" id="PS51406"/>
    </source>
</evidence>
<gene>
    <name evidence="4" type="primary">TL5B_31</name>
    <name evidence="4" type="ORF">FJT64_022772</name>
</gene>
<organism evidence="4 5">
    <name type="scientific">Amphibalanus amphitrite</name>
    <name type="common">Striped barnacle</name>
    <name type="synonym">Balanus amphitrite</name>
    <dbReference type="NCBI Taxonomy" id="1232801"/>
    <lineage>
        <taxon>Eukaryota</taxon>
        <taxon>Metazoa</taxon>
        <taxon>Ecdysozoa</taxon>
        <taxon>Arthropoda</taxon>
        <taxon>Crustacea</taxon>
        <taxon>Multicrustacea</taxon>
        <taxon>Cirripedia</taxon>
        <taxon>Thoracica</taxon>
        <taxon>Thoracicalcarea</taxon>
        <taxon>Balanomorpha</taxon>
        <taxon>Balanoidea</taxon>
        <taxon>Balanidae</taxon>
        <taxon>Amphibalaninae</taxon>
        <taxon>Amphibalanus</taxon>
    </lineage>
</organism>